<reference evidence="3 4" key="1">
    <citation type="submission" date="2015-12" db="EMBL/GenBank/DDBJ databases">
        <title>Haloprofundus marisrubri gen. nov., sp. nov., an extremely halophilic archaeon isolated from the Discovery deep brine-seawater interface in the Red Sea.</title>
        <authorList>
            <person name="Zhang G."/>
            <person name="Stingl U."/>
            <person name="Rashid M."/>
        </authorList>
    </citation>
    <scope>NUCLEOTIDE SEQUENCE [LARGE SCALE GENOMIC DNA]</scope>
    <source>
        <strain evidence="3 4">SB9</strain>
    </source>
</reference>
<evidence type="ECO:0000313" key="4">
    <source>
        <dbReference type="Proteomes" id="UP000054387"/>
    </source>
</evidence>
<gene>
    <name evidence="3" type="ORF">AUR64_16920</name>
</gene>
<keyword evidence="1 3" id="KW-0378">Hydrolase</keyword>
<dbReference type="Proteomes" id="UP000054387">
    <property type="component" value="Unassembled WGS sequence"/>
</dbReference>
<dbReference type="InterPro" id="IPR000639">
    <property type="entry name" value="Epox_hydrolase-like"/>
</dbReference>
<feature type="domain" description="AB hydrolase-1" evidence="2">
    <location>
        <begin position="40"/>
        <end position="285"/>
    </location>
</feature>
<evidence type="ECO:0000313" key="3">
    <source>
        <dbReference type="EMBL" id="KTG09457.1"/>
    </source>
</evidence>
<dbReference type="PANTHER" id="PTHR43329">
    <property type="entry name" value="EPOXIDE HYDROLASE"/>
    <property type="match status" value="1"/>
</dbReference>
<dbReference type="InterPro" id="IPR029058">
    <property type="entry name" value="AB_hydrolase_fold"/>
</dbReference>
<keyword evidence="4" id="KW-1185">Reference proteome</keyword>
<protein>
    <submittedName>
        <fullName evidence="3">Alpha/beta hydrolase</fullName>
    </submittedName>
</protein>
<evidence type="ECO:0000259" key="2">
    <source>
        <dbReference type="Pfam" id="PF00561"/>
    </source>
</evidence>
<dbReference type="PRINTS" id="PR00111">
    <property type="entry name" value="ABHYDROLASE"/>
</dbReference>
<name>A0A0W1R886_9EURY</name>
<dbReference type="PRINTS" id="PR00412">
    <property type="entry name" value="EPOXHYDRLASE"/>
</dbReference>
<dbReference type="OrthoDB" id="299757at2157"/>
<organism evidence="3 4">
    <name type="scientific">Haloprofundus marisrubri</name>
    <dbReference type="NCBI Taxonomy" id="1514971"/>
    <lineage>
        <taxon>Archaea</taxon>
        <taxon>Methanobacteriati</taxon>
        <taxon>Methanobacteriota</taxon>
        <taxon>Stenosarchaea group</taxon>
        <taxon>Halobacteria</taxon>
        <taxon>Halobacteriales</taxon>
        <taxon>Haloferacaceae</taxon>
        <taxon>Haloprofundus</taxon>
    </lineage>
</organism>
<comment type="caution">
    <text evidence="3">The sequence shown here is derived from an EMBL/GenBank/DDBJ whole genome shotgun (WGS) entry which is preliminary data.</text>
</comment>
<dbReference type="AlphaFoldDB" id="A0A0W1R886"/>
<dbReference type="GO" id="GO:0016787">
    <property type="term" value="F:hydrolase activity"/>
    <property type="evidence" value="ECO:0007669"/>
    <property type="project" value="UniProtKB-KW"/>
</dbReference>
<dbReference type="SUPFAM" id="SSF53474">
    <property type="entry name" value="alpha/beta-Hydrolases"/>
    <property type="match status" value="1"/>
</dbReference>
<evidence type="ECO:0000256" key="1">
    <source>
        <dbReference type="ARBA" id="ARBA00022801"/>
    </source>
</evidence>
<dbReference type="STRING" id="1514971.AUR64_16920"/>
<sequence>MASDTDTETAPVTDVPGESTYVETNGIRLHTVQAGPEDGPLVVLLHGFPEFWYGWHDQIRPLANAGFRVVVPDQRGYNLSDKPDDLSAYDIDELAADVVGLLDALGRDTAAVVGHDWGAAVAWWVALHYPDRVDHLGIINVPHPTVFRRTLKRSVSQKLRSWYMGFFQVPQVPERLSKAGDFRLLVRTMRQSSEPGTFSRSDFERYRQAWGQPGAFTGMVNWYRAVARSRPNPENGHVKPPTLVIWGAKDQFLKKSMARESVDMCEHGRLVMLDDATHWVQHEHPVRVSQLLKEFLAE</sequence>
<accession>A0A0W1R886</accession>
<dbReference type="InterPro" id="IPR000073">
    <property type="entry name" value="AB_hydrolase_1"/>
</dbReference>
<dbReference type="EMBL" id="LOPU01000029">
    <property type="protein sequence ID" value="KTG09457.1"/>
    <property type="molecule type" value="Genomic_DNA"/>
</dbReference>
<dbReference type="Gene3D" id="3.40.50.1820">
    <property type="entry name" value="alpha/beta hydrolase"/>
    <property type="match status" value="1"/>
</dbReference>
<dbReference type="Pfam" id="PF00561">
    <property type="entry name" value="Abhydrolase_1"/>
    <property type="match status" value="1"/>
</dbReference>
<dbReference type="RefSeq" id="WP_058582609.1">
    <property type="nucleotide sequence ID" value="NZ_LOPU01000029.1"/>
</dbReference>
<proteinExistence type="predicted"/>